<dbReference type="InterPro" id="IPR004143">
    <property type="entry name" value="BPL_LPL_catalytic"/>
</dbReference>
<sequence length="234" mass="24648">MSMAPQFPPLLSGLNAAGHDPFAAACQAAQQGCDAGLILYDLSGDLRAALICAPEVPLAQAMAMLPLCGVGLQNALGALAPPEVPVHLDWDGVIRVNGGRCGAFRAAASTADPAAIPDWLVIGFTLRFLITTDDQGATPDETALHGEGCGDLSPQDLLESWARHTLTWIHRWEEEGMSPLHREWSGLVHGLGQPVSQSGMDGTFLGVDEQLGMLLKSDGTTHLIPLTALLETQT</sequence>
<dbReference type="EMBL" id="FZNN01000013">
    <property type="protein sequence ID" value="SNR62022.1"/>
    <property type="molecule type" value="Genomic_DNA"/>
</dbReference>
<evidence type="ECO:0000313" key="3">
    <source>
        <dbReference type="EMBL" id="SNR62022.1"/>
    </source>
</evidence>
<reference evidence="3 4" key="1">
    <citation type="submission" date="2017-06" db="EMBL/GenBank/DDBJ databases">
        <authorList>
            <person name="Kim H.J."/>
            <person name="Triplett B.A."/>
        </authorList>
    </citation>
    <scope>NUCLEOTIDE SEQUENCE [LARGE SCALE GENOMIC DNA]</scope>
    <source>
        <strain evidence="3 4">DSM 29052</strain>
    </source>
</reference>
<dbReference type="Gene3D" id="2.30.30.100">
    <property type="match status" value="1"/>
</dbReference>
<dbReference type="RefSeq" id="WP_089271525.1">
    <property type="nucleotide sequence ID" value="NZ_FZNN01000013.1"/>
</dbReference>
<feature type="domain" description="DUF4444" evidence="1">
    <location>
        <begin position="191"/>
        <end position="231"/>
    </location>
</feature>
<protein>
    <submittedName>
        <fullName evidence="3">Biotin-(Acetyl-CoA carboxylase) ligase</fullName>
    </submittedName>
</protein>
<name>A0A238XTI6_9RHOB</name>
<gene>
    <name evidence="3" type="ORF">SAMN06265370_1134</name>
</gene>
<evidence type="ECO:0000313" key="4">
    <source>
        <dbReference type="Proteomes" id="UP000198417"/>
    </source>
</evidence>
<evidence type="ECO:0000259" key="1">
    <source>
        <dbReference type="Pfam" id="PF14563"/>
    </source>
</evidence>
<dbReference type="Proteomes" id="UP000198417">
    <property type="component" value="Unassembled WGS sequence"/>
</dbReference>
<keyword evidence="3" id="KW-0436">Ligase</keyword>
<organism evidence="3 4">
    <name type="scientific">Puniceibacterium sediminis</name>
    <dbReference type="NCBI Taxonomy" id="1608407"/>
    <lineage>
        <taxon>Bacteria</taxon>
        <taxon>Pseudomonadati</taxon>
        <taxon>Pseudomonadota</taxon>
        <taxon>Alphaproteobacteria</taxon>
        <taxon>Rhodobacterales</taxon>
        <taxon>Paracoccaceae</taxon>
        <taxon>Puniceibacterium</taxon>
    </lineage>
</organism>
<dbReference type="Gene3D" id="3.30.930.10">
    <property type="entry name" value="Bira Bifunctional Protein, Domain 2"/>
    <property type="match status" value="1"/>
</dbReference>
<dbReference type="Pfam" id="PF16917">
    <property type="entry name" value="BPL_LplA_LipB_2"/>
    <property type="match status" value="1"/>
</dbReference>
<dbReference type="OrthoDB" id="7657788at2"/>
<dbReference type="InterPro" id="IPR045864">
    <property type="entry name" value="aa-tRNA-synth_II/BPL/LPL"/>
</dbReference>
<dbReference type="SUPFAM" id="SSF55681">
    <property type="entry name" value="Class II aaRS and biotin synthetases"/>
    <property type="match status" value="1"/>
</dbReference>
<evidence type="ECO:0000259" key="2">
    <source>
        <dbReference type="Pfam" id="PF16917"/>
    </source>
</evidence>
<dbReference type="Pfam" id="PF14563">
    <property type="entry name" value="DUF4444"/>
    <property type="match status" value="1"/>
</dbReference>
<keyword evidence="4" id="KW-1185">Reference proteome</keyword>
<dbReference type="AlphaFoldDB" id="A0A238XTI6"/>
<dbReference type="InterPro" id="IPR028044">
    <property type="entry name" value="DUF4444"/>
</dbReference>
<proteinExistence type="predicted"/>
<dbReference type="GO" id="GO:0016874">
    <property type="term" value="F:ligase activity"/>
    <property type="evidence" value="ECO:0007669"/>
    <property type="project" value="UniProtKB-KW"/>
</dbReference>
<feature type="domain" description="BPL/LPL catalytic" evidence="2">
    <location>
        <begin position="7"/>
        <end position="185"/>
    </location>
</feature>
<accession>A0A238XTI6</accession>